<dbReference type="EMBL" id="MN842262">
    <property type="protein sequence ID" value="QIJ60539.1"/>
    <property type="molecule type" value="Genomic_DNA"/>
</dbReference>
<keyword evidence="2" id="KW-0255">Endonuclease</keyword>
<feature type="domain" description="GIY-YIG" evidence="1">
    <location>
        <begin position="34"/>
        <end position="123"/>
    </location>
</feature>
<keyword evidence="2" id="KW-0540">Nuclease</keyword>
<gene>
    <name evidence="2" type="primary">orf221</name>
</gene>
<dbReference type="PROSITE" id="PS50164">
    <property type="entry name" value="GIY_YIG"/>
    <property type="match status" value="1"/>
</dbReference>
<proteinExistence type="predicted"/>
<evidence type="ECO:0000313" key="2">
    <source>
        <dbReference type="EMBL" id="QIJ60539.1"/>
    </source>
</evidence>
<evidence type="ECO:0000259" key="1">
    <source>
        <dbReference type="PROSITE" id="PS50164"/>
    </source>
</evidence>
<sequence>MHYQTHNKNKQVTPIVYYNDPYENRADIYKYNNNKSGIYRWCNLINNKCYIGSANNLRNRFYQYLSISNITNELLKYNSNIYKALLKYKYNNFRLEILEYSEINDLIKLEQYYIDLLKPEYNILPQAGSTLGYKHTLASLNKLKNYKPTSEALAKLRLAKTLSGTVLVVINKKNNNITKYPSIREAARNLNVTHAGLMYCMNKNILLKDTYLIIKLMKIKF</sequence>
<dbReference type="NCBIfam" id="TIGR01453">
    <property type="entry name" value="grpIintron_endo"/>
    <property type="match status" value="1"/>
</dbReference>
<keyword evidence="2" id="KW-0378">Hydrolase</keyword>
<dbReference type="SMART" id="SM00497">
    <property type="entry name" value="IENR1"/>
    <property type="match status" value="1"/>
</dbReference>
<reference evidence="2" key="1">
    <citation type="journal article" date="2020" name="Mitochondrial DNA Part B Resour">
        <title>Complete mitogenome of the entomopathogenic fungus Tolypocladium cylindrosporum.</title>
        <authorList>
            <person name="Zhang S."/>
            <person name="Zhang Y.-J."/>
        </authorList>
    </citation>
    <scope>NUCLEOTIDE SEQUENCE</scope>
    <source>
        <strain evidence="2">ARSEF963</strain>
    </source>
</reference>
<dbReference type="GO" id="GO:0004519">
    <property type="term" value="F:endonuclease activity"/>
    <property type="evidence" value="ECO:0007669"/>
    <property type="project" value="UniProtKB-KW"/>
</dbReference>
<dbReference type="GeneID" id="54111073"/>
<protein>
    <submittedName>
        <fullName evidence="2">GIY-YIG endonuclease</fullName>
    </submittedName>
</protein>
<dbReference type="InterPro" id="IPR035901">
    <property type="entry name" value="GIY-YIG_endonuc_sf"/>
</dbReference>
<dbReference type="Pfam" id="PF01541">
    <property type="entry name" value="GIY-YIG"/>
    <property type="match status" value="1"/>
</dbReference>
<accession>A0A6G7P045</accession>
<dbReference type="CDD" id="cd10445">
    <property type="entry name" value="GIY-YIG_bI1_like"/>
    <property type="match status" value="1"/>
</dbReference>
<dbReference type="AlphaFoldDB" id="A0A6G7P045"/>
<dbReference type="InterPro" id="IPR003647">
    <property type="entry name" value="Intron_nuc_1_rpt"/>
</dbReference>
<dbReference type="SUPFAM" id="SSF82771">
    <property type="entry name" value="GIY-YIG endonuclease"/>
    <property type="match status" value="1"/>
</dbReference>
<dbReference type="RefSeq" id="YP_009750534.1">
    <property type="nucleotide sequence ID" value="NC_046839.1"/>
</dbReference>
<keyword evidence="2" id="KW-0496">Mitochondrion</keyword>
<dbReference type="InterPro" id="IPR006350">
    <property type="entry name" value="Intron_endoG1"/>
</dbReference>
<dbReference type="Gene3D" id="3.40.1440.10">
    <property type="entry name" value="GIY-YIG endonuclease"/>
    <property type="match status" value="1"/>
</dbReference>
<geneLocation type="mitochondrion" evidence="2"/>
<dbReference type="SMART" id="SM00465">
    <property type="entry name" value="GIYc"/>
    <property type="match status" value="1"/>
</dbReference>
<organism evidence="2">
    <name type="scientific">Tolypocladium cylindrosporum</name>
    <dbReference type="NCBI Taxonomy" id="38005"/>
    <lineage>
        <taxon>Eukaryota</taxon>
        <taxon>Fungi</taxon>
        <taxon>Dikarya</taxon>
        <taxon>Ascomycota</taxon>
        <taxon>Pezizomycotina</taxon>
        <taxon>Sordariomycetes</taxon>
        <taxon>Hypocreomycetidae</taxon>
        <taxon>Hypocreales</taxon>
        <taxon>Ophiocordycipitaceae</taxon>
        <taxon>Tolypocladium</taxon>
    </lineage>
</organism>
<dbReference type="InterPro" id="IPR000305">
    <property type="entry name" value="GIY-YIG_endonuc"/>
</dbReference>
<name>A0A6G7P045_9HYPO</name>